<reference evidence="6" key="1">
    <citation type="journal article" date="2019" name="bioRxiv">
        <title>The Genome of the Zebra Mussel, Dreissena polymorpha: A Resource for Invasive Species Research.</title>
        <authorList>
            <person name="McCartney M.A."/>
            <person name="Auch B."/>
            <person name="Kono T."/>
            <person name="Mallez S."/>
            <person name="Zhang Y."/>
            <person name="Obille A."/>
            <person name="Becker A."/>
            <person name="Abrahante J.E."/>
            <person name="Garbe J."/>
            <person name="Badalamenti J.P."/>
            <person name="Herman A."/>
            <person name="Mangelson H."/>
            <person name="Liachko I."/>
            <person name="Sullivan S."/>
            <person name="Sone E.D."/>
            <person name="Koren S."/>
            <person name="Silverstein K.A.T."/>
            <person name="Beckman K.B."/>
            <person name="Gohl D.M."/>
        </authorList>
    </citation>
    <scope>NUCLEOTIDE SEQUENCE</scope>
    <source>
        <strain evidence="6">Duluth1</strain>
        <tissue evidence="6">Whole animal</tissue>
    </source>
</reference>
<comment type="subcellular location">
    <subcellularLocation>
        <location evidence="3">Nucleus</location>
    </subcellularLocation>
</comment>
<dbReference type="GO" id="GO:0030154">
    <property type="term" value="P:cell differentiation"/>
    <property type="evidence" value="ECO:0007669"/>
    <property type="project" value="TreeGrafter"/>
</dbReference>
<dbReference type="PANTHER" id="PTHR11849:SF190">
    <property type="entry name" value="ETS-DOMAIN PROTEIN"/>
    <property type="match status" value="1"/>
</dbReference>
<proteinExistence type="inferred from homology"/>
<evidence type="ECO:0000313" key="6">
    <source>
        <dbReference type="EMBL" id="KAH3877465.1"/>
    </source>
</evidence>
<evidence type="ECO:0000313" key="7">
    <source>
        <dbReference type="Proteomes" id="UP000828390"/>
    </source>
</evidence>
<dbReference type="PANTHER" id="PTHR11849">
    <property type="entry name" value="ETS"/>
    <property type="match status" value="1"/>
</dbReference>
<dbReference type="InterPro" id="IPR036388">
    <property type="entry name" value="WH-like_DNA-bd_sf"/>
</dbReference>
<dbReference type="EMBL" id="JAIWYP010000001">
    <property type="protein sequence ID" value="KAH3877465.1"/>
    <property type="molecule type" value="Genomic_DNA"/>
</dbReference>
<dbReference type="Proteomes" id="UP000828390">
    <property type="component" value="Unassembled WGS sequence"/>
</dbReference>
<dbReference type="SMART" id="SM00413">
    <property type="entry name" value="ETS"/>
    <property type="match status" value="1"/>
</dbReference>
<dbReference type="PRINTS" id="PR00454">
    <property type="entry name" value="ETSDOMAIN"/>
</dbReference>
<feature type="domain" description="ETS" evidence="5">
    <location>
        <begin position="185"/>
        <end position="208"/>
    </location>
</feature>
<dbReference type="Gene3D" id="1.10.10.10">
    <property type="entry name" value="Winged helix-like DNA-binding domain superfamily/Winged helix DNA-binding domain"/>
    <property type="match status" value="2"/>
</dbReference>
<dbReference type="InterPro" id="IPR046328">
    <property type="entry name" value="ETS_fam"/>
</dbReference>
<comment type="caution">
    <text evidence="6">The sequence shown here is derived from an EMBL/GenBank/DDBJ whole genome shotgun (WGS) entry which is preliminary data.</text>
</comment>
<dbReference type="AlphaFoldDB" id="A0A9D4MJV1"/>
<keyword evidence="2 3" id="KW-0238">DNA-binding</keyword>
<feature type="compositionally biased region" description="Polar residues" evidence="4">
    <location>
        <begin position="1"/>
        <end position="17"/>
    </location>
</feature>
<evidence type="ECO:0000256" key="4">
    <source>
        <dbReference type="SAM" id="MobiDB-lite"/>
    </source>
</evidence>
<feature type="domain" description="ETS" evidence="5">
    <location>
        <begin position="82"/>
        <end position="164"/>
    </location>
</feature>
<name>A0A9D4MJV1_DREPO</name>
<dbReference type="GO" id="GO:0005634">
    <property type="term" value="C:nucleus"/>
    <property type="evidence" value="ECO:0007669"/>
    <property type="project" value="UniProtKB-SubCell"/>
</dbReference>
<reference evidence="6" key="2">
    <citation type="submission" date="2020-11" db="EMBL/GenBank/DDBJ databases">
        <authorList>
            <person name="McCartney M.A."/>
            <person name="Auch B."/>
            <person name="Kono T."/>
            <person name="Mallez S."/>
            <person name="Becker A."/>
            <person name="Gohl D.M."/>
            <person name="Silverstein K.A.T."/>
            <person name="Koren S."/>
            <person name="Bechman K.B."/>
            <person name="Herman A."/>
            <person name="Abrahante J.E."/>
            <person name="Garbe J."/>
        </authorList>
    </citation>
    <scope>NUCLEOTIDE SEQUENCE</scope>
    <source>
        <strain evidence="6">Duluth1</strain>
        <tissue evidence="6">Whole animal</tissue>
    </source>
</reference>
<feature type="region of interest" description="Disordered" evidence="4">
    <location>
        <begin position="1"/>
        <end position="79"/>
    </location>
</feature>
<dbReference type="GO" id="GO:0043565">
    <property type="term" value="F:sequence-specific DNA binding"/>
    <property type="evidence" value="ECO:0007669"/>
    <property type="project" value="InterPro"/>
</dbReference>
<gene>
    <name evidence="6" type="ORF">DPMN_001332</name>
</gene>
<evidence type="ECO:0000256" key="3">
    <source>
        <dbReference type="RuleBase" id="RU004019"/>
    </source>
</evidence>
<feature type="compositionally biased region" description="Basic residues" evidence="4">
    <location>
        <begin position="48"/>
        <end position="60"/>
    </location>
</feature>
<dbReference type="PROSITE" id="PS50061">
    <property type="entry name" value="ETS_DOMAIN_3"/>
    <property type="match status" value="2"/>
</dbReference>
<accession>A0A9D4MJV1</accession>
<evidence type="ECO:0000256" key="1">
    <source>
        <dbReference type="ARBA" id="ARBA00005562"/>
    </source>
</evidence>
<dbReference type="InterPro" id="IPR000418">
    <property type="entry name" value="Ets_dom"/>
</dbReference>
<dbReference type="InterPro" id="IPR036390">
    <property type="entry name" value="WH_DNA-bd_sf"/>
</dbReference>
<comment type="similarity">
    <text evidence="1 3">Belongs to the ETS family.</text>
</comment>
<protein>
    <recommendedName>
        <fullName evidence="5">ETS domain-containing protein</fullName>
    </recommendedName>
</protein>
<evidence type="ECO:0000256" key="2">
    <source>
        <dbReference type="ARBA" id="ARBA00023125"/>
    </source>
</evidence>
<dbReference type="Pfam" id="PF00178">
    <property type="entry name" value="Ets"/>
    <property type="match status" value="1"/>
</dbReference>
<dbReference type="GO" id="GO:0000981">
    <property type="term" value="F:DNA-binding transcription factor activity, RNA polymerase II-specific"/>
    <property type="evidence" value="ECO:0007669"/>
    <property type="project" value="TreeGrafter"/>
</dbReference>
<organism evidence="6 7">
    <name type="scientific">Dreissena polymorpha</name>
    <name type="common">Zebra mussel</name>
    <name type="synonym">Mytilus polymorpha</name>
    <dbReference type="NCBI Taxonomy" id="45954"/>
    <lineage>
        <taxon>Eukaryota</taxon>
        <taxon>Metazoa</taxon>
        <taxon>Spiralia</taxon>
        <taxon>Lophotrochozoa</taxon>
        <taxon>Mollusca</taxon>
        <taxon>Bivalvia</taxon>
        <taxon>Autobranchia</taxon>
        <taxon>Heteroconchia</taxon>
        <taxon>Euheterodonta</taxon>
        <taxon>Imparidentia</taxon>
        <taxon>Neoheterodontei</taxon>
        <taxon>Myida</taxon>
        <taxon>Dreissenoidea</taxon>
        <taxon>Dreissenidae</taxon>
        <taxon>Dreissena</taxon>
    </lineage>
</organism>
<sequence length="215" mass="24992">MSECSDSNMDTCRQSQYPGERNGSCGSEIFTDDEMSSLLVSDDMKKVTSPKRKAVQKRKQKSGEPTKPQNRGRKPGQISKGNHLWEFIRDLLKDSKYNPHLLRWEEKETGVFRFVQSEAVAQMWGRKKNNPGMTYEKLSRAMRFCRTAGYFAEVPKNRQISKEIVLSVWIESNWLGGINNLDFGGFRYYYKRGILDRVDGRRLVYKFGINSHGWK</sequence>
<evidence type="ECO:0000259" key="5">
    <source>
        <dbReference type="PROSITE" id="PS50061"/>
    </source>
</evidence>
<keyword evidence="7" id="KW-1185">Reference proteome</keyword>
<keyword evidence="3" id="KW-0539">Nucleus</keyword>
<dbReference type="SUPFAM" id="SSF46785">
    <property type="entry name" value="Winged helix' DNA-binding domain"/>
    <property type="match status" value="2"/>
</dbReference>